<dbReference type="OrthoDB" id="9034589at2"/>
<comment type="caution">
    <text evidence="2">The sequence shown here is derived from an EMBL/GenBank/DDBJ whole genome shotgun (WGS) entry which is preliminary data.</text>
</comment>
<gene>
    <name evidence="2" type="ORF">B0G62_11212</name>
</gene>
<sequence length="167" mass="17457">MIAPGDTAAVPAQLYSPAGRDSLSPTRRVHAPRIALRASWTLQALLLASISIASLALYSTLAPWFGVWRALPPAFAAGAAGGLAFAAWRRAQPAFIEIGIDRFAAFSRSGTRLVDGRLSGAAQWGGAWLSLVVEASGRSRNILIAADSVDAESFRLLAVAARSASGR</sequence>
<evidence type="ECO:0000256" key="1">
    <source>
        <dbReference type="SAM" id="Phobius"/>
    </source>
</evidence>
<keyword evidence="1" id="KW-1133">Transmembrane helix</keyword>
<dbReference type="EMBL" id="PQGA01000012">
    <property type="protein sequence ID" value="POR49033.1"/>
    <property type="molecule type" value="Genomic_DNA"/>
</dbReference>
<reference evidence="2 3" key="1">
    <citation type="submission" date="2018-01" db="EMBL/GenBank/DDBJ databases">
        <title>Genomic Encyclopedia of Type Strains, Phase III (KMG-III): the genomes of soil and plant-associated and newly described type strains.</title>
        <authorList>
            <person name="Whitman W."/>
        </authorList>
    </citation>
    <scope>NUCLEOTIDE SEQUENCE [LARGE SCALE GENOMIC DNA]</scope>
    <source>
        <strain evidence="2 3">JCM 18070</strain>
    </source>
</reference>
<accession>A0A2S4M2W1</accession>
<dbReference type="Proteomes" id="UP000237381">
    <property type="component" value="Unassembled WGS sequence"/>
</dbReference>
<organism evidence="2 3">
    <name type="scientific">Paraburkholderia eburnea</name>
    <dbReference type="NCBI Taxonomy" id="1189126"/>
    <lineage>
        <taxon>Bacteria</taxon>
        <taxon>Pseudomonadati</taxon>
        <taxon>Pseudomonadota</taxon>
        <taxon>Betaproteobacteria</taxon>
        <taxon>Burkholderiales</taxon>
        <taxon>Burkholderiaceae</taxon>
        <taxon>Paraburkholderia</taxon>
    </lineage>
</organism>
<keyword evidence="1" id="KW-0812">Transmembrane</keyword>
<name>A0A2S4M2W1_9BURK</name>
<protein>
    <submittedName>
        <fullName evidence="2">Uncharacterized protein</fullName>
    </submittedName>
</protein>
<feature type="transmembrane region" description="Helical" evidence="1">
    <location>
        <begin position="70"/>
        <end position="88"/>
    </location>
</feature>
<dbReference type="RefSeq" id="WP_103705989.1">
    <property type="nucleotide sequence ID" value="NZ_PQGA01000012.1"/>
</dbReference>
<evidence type="ECO:0000313" key="3">
    <source>
        <dbReference type="Proteomes" id="UP000237381"/>
    </source>
</evidence>
<evidence type="ECO:0000313" key="2">
    <source>
        <dbReference type="EMBL" id="POR49033.1"/>
    </source>
</evidence>
<feature type="transmembrane region" description="Helical" evidence="1">
    <location>
        <begin position="34"/>
        <end position="58"/>
    </location>
</feature>
<keyword evidence="3" id="KW-1185">Reference proteome</keyword>
<dbReference type="AlphaFoldDB" id="A0A2S4M2W1"/>
<proteinExistence type="predicted"/>
<keyword evidence="1" id="KW-0472">Membrane</keyword>